<protein>
    <submittedName>
        <fullName evidence="1">Uncharacterized protein</fullName>
    </submittedName>
</protein>
<comment type="caution">
    <text evidence="1">The sequence shown here is derived from an EMBL/GenBank/DDBJ whole genome shotgun (WGS) entry which is preliminary data.</text>
</comment>
<accession>A0ACC4CXX1</accession>
<reference evidence="1 2" key="1">
    <citation type="journal article" date="2024" name="Plant Biotechnol. J.">
        <title>Genome and CRISPR/Cas9 system of a widespread forest tree (Populus alba) in the world.</title>
        <authorList>
            <person name="Liu Y.J."/>
            <person name="Jiang P.F."/>
            <person name="Han X.M."/>
            <person name="Li X.Y."/>
            <person name="Wang H.M."/>
            <person name="Wang Y.J."/>
            <person name="Wang X.X."/>
            <person name="Zeng Q.Y."/>
        </authorList>
    </citation>
    <scope>NUCLEOTIDE SEQUENCE [LARGE SCALE GENOMIC DNA]</scope>
    <source>
        <strain evidence="2">cv. PAL-ZL1</strain>
    </source>
</reference>
<name>A0ACC4CXX1_POPAL</name>
<proteinExistence type="predicted"/>
<sequence length="315" mass="34778">MEGGNLWHAPNTLTLDGPYTVPNNHAIDCTSTQPEDSQEQNRADTDMEVNGNDHQTLNYFSAQPGFSTGPRTAALEVNDNNHQALDSPQVQPGSSDFSPDKASTKLEMNDKSHQTFDYLSAQQGSFQAAETPRRNNREDRENTKAESNRLKTENNRLKTENNRLNEERFRKYHASKSQEEEIKHLQQEVGRLEGSLDTQNIVVEALTKQLCPSITPEQLHRPPPCLSHETTIPCISFLAALDSTLSRFSPPAVAAPSSPEGQQPTHNNARATLSSSSFATGLSQQPTHNNAHKSIPISNQNQQPDNTPFSSIAAD</sequence>
<organism evidence="1 2">
    <name type="scientific">Populus alba</name>
    <name type="common">White poplar</name>
    <dbReference type="NCBI Taxonomy" id="43335"/>
    <lineage>
        <taxon>Eukaryota</taxon>
        <taxon>Viridiplantae</taxon>
        <taxon>Streptophyta</taxon>
        <taxon>Embryophyta</taxon>
        <taxon>Tracheophyta</taxon>
        <taxon>Spermatophyta</taxon>
        <taxon>Magnoliopsida</taxon>
        <taxon>eudicotyledons</taxon>
        <taxon>Gunneridae</taxon>
        <taxon>Pentapetalae</taxon>
        <taxon>rosids</taxon>
        <taxon>fabids</taxon>
        <taxon>Malpighiales</taxon>
        <taxon>Salicaceae</taxon>
        <taxon>Saliceae</taxon>
        <taxon>Populus</taxon>
    </lineage>
</organism>
<dbReference type="EMBL" id="RCHU02000001">
    <property type="protein sequence ID" value="KAL3609654.1"/>
    <property type="molecule type" value="Genomic_DNA"/>
</dbReference>
<dbReference type="Proteomes" id="UP000309997">
    <property type="component" value="Unassembled WGS sequence"/>
</dbReference>
<evidence type="ECO:0000313" key="1">
    <source>
        <dbReference type="EMBL" id="KAL3609654.1"/>
    </source>
</evidence>
<evidence type="ECO:0000313" key="2">
    <source>
        <dbReference type="Proteomes" id="UP000309997"/>
    </source>
</evidence>
<keyword evidence="2" id="KW-1185">Reference proteome</keyword>
<gene>
    <name evidence="1" type="ORF">D5086_000674</name>
</gene>